<dbReference type="AlphaFoldDB" id="A0A1W1BG74"/>
<evidence type="ECO:0000313" key="1">
    <source>
        <dbReference type="EMBL" id="SFV52501.1"/>
    </source>
</evidence>
<reference evidence="1" key="1">
    <citation type="submission" date="2016-10" db="EMBL/GenBank/DDBJ databases">
        <authorList>
            <person name="de Groot N.N."/>
        </authorList>
    </citation>
    <scope>NUCLEOTIDE SEQUENCE</scope>
</reference>
<name>A0A1W1BG74_9ZZZZ</name>
<accession>A0A1W1BG74</accession>
<gene>
    <name evidence="1" type="ORF">MNB_SV-10-1610</name>
</gene>
<dbReference type="EMBL" id="FPHL01000001">
    <property type="protein sequence ID" value="SFV52501.1"/>
    <property type="molecule type" value="Genomic_DNA"/>
</dbReference>
<sequence length="43" mass="5034">MDLPQTAMLKTTLQMMHDLKTGKVLIKLYQEILLYNGRIEANR</sequence>
<protein>
    <submittedName>
        <fullName evidence="1">Uncharacterized protein</fullName>
    </submittedName>
</protein>
<proteinExistence type="predicted"/>
<organism evidence="1">
    <name type="scientific">hydrothermal vent metagenome</name>
    <dbReference type="NCBI Taxonomy" id="652676"/>
    <lineage>
        <taxon>unclassified sequences</taxon>
        <taxon>metagenomes</taxon>
        <taxon>ecological metagenomes</taxon>
    </lineage>
</organism>